<dbReference type="AlphaFoldDB" id="A0A7X4YIQ1"/>
<name>A0A7X4YIQ1_9BACT</name>
<keyword evidence="3" id="KW-1185">Reference proteome</keyword>
<dbReference type="EMBL" id="JAAAPK010000017">
    <property type="protein sequence ID" value="NBC46001.1"/>
    <property type="molecule type" value="Genomic_DNA"/>
</dbReference>
<dbReference type="Proteomes" id="UP000537825">
    <property type="component" value="Unassembled WGS sequence"/>
</dbReference>
<organism evidence="2 3">
    <name type="scientific">Corallococcus exiguus</name>
    <dbReference type="NCBI Taxonomy" id="83462"/>
    <lineage>
        <taxon>Bacteria</taxon>
        <taxon>Pseudomonadati</taxon>
        <taxon>Myxococcota</taxon>
        <taxon>Myxococcia</taxon>
        <taxon>Myxococcales</taxon>
        <taxon>Cystobacterineae</taxon>
        <taxon>Myxococcaceae</taxon>
        <taxon>Corallococcus</taxon>
    </lineage>
</organism>
<evidence type="ECO:0000313" key="3">
    <source>
        <dbReference type="Proteomes" id="UP000537825"/>
    </source>
</evidence>
<feature type="region of interest" description="Disordered" evidence="1">
    <location>
        <begin position="75"/>
        <end position="111"/>
    </location>
</feature>
<proteinExistence type="predicted"/>
<evidence type="ECO:0000313" key="2">
    <source>
        <dbReference type="EMBL" id="NBC46001.1"/>
    </source>
</evidence>
<dbReference type="RefSeq" id="WP_139915608.1">
    <property type="nucleotide sequence ID" value="NZ_CBCSLE010000092.1"/>
</dbReference>
<evidence type="ECO:0000256" key="1">
    <source>
        <dbReference type="SAM" id="MobiDB-lite"/>
    </source>
</evidence>
<comment type="caution">
    <text evidence="2">The sequence shown here is derived from an EMBL/GenBank/DDBJ whole genome shotgun (WGS) entry which is preliminary data.</text>
</comment>
<accession>A0A7X4YIQ1</accession>
<protein>
    <submittedName>
        <fullName evidence="2">Uncharacterized protein</fullName>
    </submittedName>
</protein>
<reference evidence="2 3" key="1">
    <citation type="submission" date="2020-01" db="EMBL/GenBank/DDBJ databases">
        <title>The draft genome sequence of Corallococcus exiguus DSM 14696.</title>
        <authorList>
            <person name="Zhang X."/>
            <person name="Zhu H."/>
        </authorList>
    </citation>
    <scope>NUCLEOTIDE SEQUENCE [LARGE SCALE GENOMIC DNA]</scope>
    <source>
        <strain evidence="2 3">DSM 14696</strain>
    </source>
</reference>
<sequence length="128" mass="13761">MARPLEALSFRGRIDRLDALATLGTVSWHPHQVARWLRLALACVALALGAGASAHPLPGPQAAVAVLVERRAPEVRHQAEAPARTDAPQPSSWPPRVHAGTSHGGVARASRLPGPPRRYFLLHRALLH</sequence>
<gene>
    <name evidence="2" type="ORF">GTZ93_40065</name>
</gene>